<protein>
    <submittedName>
        <fullName evidence="1">Uncharacterized protein</fullName>
    </submittedName>
</protein>
<proteinExistence type="predicted"/>
<evidence type="ECO:0000313" key="1">
    <source>
        <dbReference type="EMBL" id="CAG7728292.1"/>
    </source>
</evidence>
<evidence type="ECO:0000313" key="2">
    <source>
        <dbReference type="Proteomes" id="UP000708208"/>
    </source>
</evidence>
<sequence length="10" mass="1183">EVKDKAETTY</sequence>
<comment type="caution">
    <text evidence="1">The sequence shown here is derived from an EMBL/GenBank/DDBJ whole genome shotgun (WGS) entry which is preliminary data.</text>
</comment>
<keyword evidence="2" id="KW-1185">Reference proteome</keyword>
<reference evidence="1" key="1">
    <citation type="submission" date="2021-06" db="EMBL/GenBank/DDBJ databases">
        <authorList>
            <person name="Hodson N. C."/>
            <person name="Mongue J. A."/>
            <person name="Jaron S. K."/>
        </authorList>
    </citation>
    <scope>NUCLEOTIDE SEQUENCE</scope>
</reference>
<organism evidence="1 2">
    <name type="scientific">Allacma fusca</name>
    <dbReference type="NCBI Taxonomy" id="39272"/>
    <lineage>
        <taxon>Eukaryota</taxon>
        <taxon>Metazoa</taxon>
        <taxon>Ecdysozoa</taxon>
        <taxon>Arthropoda</taxon>
        <taxon>Hexapoda</taxon>
        <taxon>Collembola</taxon>
        <taxon>Symphypleona</taxon>
        <taxon>Sminthuridae</taxon>
        <taxon>Allacma</taxon>
    </lineage>
</organism>
<dbReference type="Proteomes" id="UP000708208">
    <property type="component" value="Unassembled WGS sequence"/>
</dbReference>
<name>A0A8J2JXA7_9HEXA</name>
<dbReference type="EMBL" id="CAJVCH010161430">
    <property type="protein sequence ID" value="CAG7728292.1"/>
    <property type="molecule type" value="Genomic_DNA"/>
</dbReference>
<feature type="non-terminal residue" evidence="1">
    <location>
        <position position="1"/>
    </location>
</feature>
<gene>
    <name evidence="1" type="ORF">AFUS01_LOCUS17082</name>
</gene>
<accession>A0A8J2JXA7</accession>